<keyword evidence="3" id="KW-0949">S-adenosyl-L-methionine</keyword>
<evidence type="ECO:0000259" key="6">
    <source>
        <dbReference type="Pfam" id="PF22528"/>
    </source>
</evidence>
<name>A0A0R3TCV9_RODNA</name>
<evidence type="ECO:0000256" key="5">
    <source>
        <dbReference type="ARBA" id="ARBA00042685"/>
    </source>
</evidence>
<evidence type="ECO:0000256" key="3">
    <source>
        <dbReference type="ARBA" id="ARBA00022691"/>
    </source>
</evidence>
<dbReference type="InterPro" id="IPR055135">
    <property type="entry name" value="PRMT_dom"/>
</dbReference>
<dbReference type="SUPFAM" id="SSF53335">
    <property type="entry name" value="S-adenosyl-L-methionine-dependent methyltransferases"/>
    <property type="match status" value="1"/>
</dbReference>
<dbReference type="Gene3D" id="3.40.50.150">
    <property type="entry name" value="Vaccinia Virus protein VP39"/>
    <property type="match status" value="1"/>
</dbReference>
<proteinExistence type="predicted"/>
<organism evidence="7">
    <name type="scientific">Rodentolepis nana</name>
    <name type="common">Dwarf tapeworm</name>
    <name type="synonym">Hymenolepis nana</name>
    <dbReference type="NCBI Taxonomy" id="102285"/>
    <lineage>
        <taxon>Eukaryota</taxon>
        <taxon>Metazoa</taxon>
        <taxon>Spiralia</taxon>
        <taxon>Lophotrochozoa</taxon>
        <taxon>Platyhelminthes</taxon>
        <taxon>Cestoda</taxon>
        <taxon>Eucestoda</taxon>
        <taxon>Cyclophyllidea</taxon>
        <taxon>Hymenolepididae</taxon>
        <taxon>Rodentolepis</taxon>
    </lineage>
</organism>
<dbReference type="GO" id="GO:0042054">
    <property type="term" value="F:histone methyltransferase activity"/>
    <property type="evidence" value="ECO:0007669"/>
    <property type="project" value="TreeGrafter"/>
</dbReference>
<dbReference type="PANTHER" id="PTHR11006">
    <property type="entry name" value="PROTEIN ARGININE N-METHYLTRANSFERASE"/>
    <property type="match status" value="1"/>
</dbReference>
<dbReference type="GO" id="GO:0032259">
    <property type="term" value="P:methylation"/>
    <property type="evidence" value="ECO:0007669"/>
    <property type="project" value="UniProtKB-KW"/>
</dbReference>
<dbReference type="PANTHER" id="PTHR11006:SF73">
    <property type="entry name" value="PROTEIN ARGININE N-METHYLTRANSFERASE 6"/>
    <property type="match status" value="1"/>
</dbReference>
<dbReference type="AlphaFoldDB" id="A0A0R3TCV9"/>
<keyword evidence="2" id="KW-0808">Transferase</keyword>
<keyword evidence="1" id="KW-0489">Methyltransferase</keyword>
<feature type="domain" description="Protein arginine N-methyltransferase" evidence="6">
    <location>
        <begin position="77"/>
        <end position="255"/>
    </location>
</feature>
<sequence>LYSNSFCLSVINSVAEDVQLEVDHVDAIVSEWMGHVLLFENMLPSVLRTRDRFLNPPPSTNITDLSAWRRERLFPCRATLYIAGFSDSPEENYDSEESGNSIDEDQWKNISELYEVNLSGAFASAVRNDKERQIHVDFMDQKCIITRSAEIATLDLATLSPDELTEHGVKGSFSMKSMGTATLRGLVIWFTVEFPDGDVLSTSPYKNPTHWQQAQLYISEPLSLVQDDVLSGEIHFTHPTGAPRDLAIDVDFVMNNAEETRVKRTYSLSS</sequence>
<dbReference type="InterPro" id="IPR025799">
    <property type="entry name" value="Arg_MeTrfase"/>
</dbReference>
<evidence type="ECO:0000256" key="4">
    <source>
        <dbReference type="ARBA" id="ARBA00040406"/>
    </source>
</evidence>
<accession>A0A0R3TCV9</accession>
<dbReference type="GO" id="GO:0016274">
    <property type="term" value="F:protein-arginine N-methyltransferase activity"/>
    <property type="evidence" value="ECO:0007669"/>
    <property type="project" value="InterPro"/>
</dbReference>
<dbReference type="WBParaSite" id="HNAJ_0000489801-mRNA-1">
    <property type="protein sequence ID" value="HNAJ_0000489801-mRNA-1"/>
    <property type="gene ID" value="HNAJ_0000489801"/>
</dbReference>
<evidence type="ECO:0000313" key="7">
    <source>
        <dbReference type="WBParaSite" id="HNAJ_0000489801-mRNA-1"/>
    </source>
</evidence>
<evidence type="ECO:0000256" key="1">
    <source>
        <dbReference type="ARBA" id="ARBA00022603"/>
    </source>
</evidence>
<protein>
    <recommendedName>
        <fullName evidence="4">Protein arginine N-methyltransferase 6</fullName>
    </recommendedName>
    <alternativeName>
        <fullName evidence="5">Histone-arginine N-methyltransferase PRMT6</fullName>
    </alternativeName>
</protein>
<dbReference type="STRING" id="102285.A0A0R3TCV9"/>
<dbReference type="Gene3D" id="2.70.160.11">
    <property type="entry name" value="Hnrnp arginine n-methyltransferase1"/>
    <property type="match status" value="1"/>
</dbReference>
<dbReference type="InterPro" id="IPR029063">
    <property type="entry name" value="SAM-dependent_MTases_sf"/>
</dbReference>
<evidence type="ECO:0000256" key="2">
    <source>
        <dbReference type="ARBA" id="ARBA00022679"/>
    </source>
</evidence>
<dbReference type="Pfam" id="PF22528">
    <property type="entry name" value="PRMT_C"/>
    <property type="match status" value="1"/>
</dbReference>
<reference evidence="7" key="1">
    <citation type="submission" date="2017-02" db="UniProtKB">
        <authorList>
            <consortium name="WormBaseParasite"/>
        </authorList>
    </citation>
    <scope>IDENTIFICATION</scope>
</reference>